<dbReference type="InterPro" id="IPR005197">
    <property type="entry name" value="Glyco_hydro_71"/>
</dbReference>
<proteinExistence type="predicted"/>
<keyword evidence="5" id="KW-0472">Membrane</keyword>
<dbReference type="PANTHER" id="PTHR24269:SF16">
    <property type="entry name" value="PROTEIN SLG1"/>
    <property type="match status" value="1"/>
</dbReference>
<dbReference type="GO" id="GO:0051118">
    <property type="term" value="F:glucan endo-1,3-alpha-glucosidase activity"/>
    <property type="evidence" value="ECO:0007669"/>
    <property type="project" value="InterPro"/>
</dbReference>
<dbReference type="SMART" id="SM00321">
    <property type="entry name" value="WSC"/>
    <property type="match status" value="1"/>
</dbReference>
<dbReference type="EMBL" id="MDYQ01000060">
    <property type="protein sequence ID" value="PRP84595.1"/>
    <property type="molecule type" value="Genomic_DNA"/>
</dbReference>
<dbReference type="Pfam" id="PF03659">
    <property type="entry name" value="Glyco_hydro_71"/>
    <property type="match status" value="1"/>
</dbReference>
<sequence length="719" mass="79224">MRKLQPPLLTPFASTRERGEGAARFTAGVAARCRLLFRMAYAAVTDASRRQTPVMRSFVLLVVLALAAAQVAYPNNPECGWGDQVYRAVGDWPQDAGSANNWAADESKGVMTATHAQACEYKATVTGLRPGKLYNWKVTIGGSYNVNWGCVGMNGPNCNFTADQNGGVVFRIVASYSYTLSTSATNGSSPQPQPQPTSSNGYQYVGCYKDDGNRDLTGKYTENVGSVAQCASICQGFSYFAVQYSTQCFCGNSYGRYGQAPESDCNMKCNDGSSRCGSGWRNSVYSTGKTPSPNPTTQSPTPTTKNPTPTPTTQNPTPQPSNGRAVFAHYMMGYANNNDQSYFEKEMKLAKAVGIDAFAVNCGTDSWQKDKIGQMLAAANNVGFKIFVSFDMTVWGSNGWDGMTDWMNSFADNSAYFKYNGRPFVSTFYANFGGMDNNAWGNWKNRVNKNLYLCPNFFPNSYQQYSNVDCLFGWDAWGKQSSSDRDNGLMSQSGGKQYMVGVAPWFFCHLPQWGKNWVWPQGTSDGDENIYAIRWQQAIKSSAQFVEVITWNDYSESSYITPLLDAGHTFDASDFYTNGQFHAGFWGMTAYYANWFKTGGSQPSKNSVYWSYRRHATNQDRNDDRGALTMNWTPNDCVSMHAISANPGAQVNVNIGGRDNWHTISGTTDTWCVSYGGTGAVRVSVKNNGQTTNANTNGPDIEGYGQYRNFNPFSGVMDY</sequence>
<evidence type="ECO:0000313" key="9">
    <source>
        <dbReference type="EMBL" id="PRP84595.1"/>
    </source>
</evidence>
<evidence type="ECO:0000313" key="10">
    <source>
        <dbReference type="Proteomes" id="UP000241769"/>
    </source>
</evidence>
<dbReference type="STRING" id="1890364.A0A2P6NKU7"/>
<keyword evidence="2" id="KW-0812">Transmembrane</keyword>
<feature type="domain" description="WSC" evidence="8">
    <location>
        <begin position="201"/>
        <end position="288"/>
    </location>
</feature>
<dbReference type="OrthoDB" id="15714at2759"/>
<evidence type="ECO:0000256" key="3">
    <source>
        <dbReference type="ARBA" id="ARBA00022729"/>
    </source>
</evidence>
<keyword evidence="4" id="KW-1133">Transmembrane helix</keyword>
<dbReference type="InterPro" id="IPR013783">
    <property type="entry name" value="Ig-like_fold"/>
</dbReference>
<organism evidence="9 10">
    <name type="scientific">Planoprotostelium fungivorum</name>
    <dbReference type="NCBI Taxonomy" id="1890364"/>
    <lineage>
        <taxon>Eukaryota</taxon>
        <taxon>Amoebozoa</taxon>
        <taxon>Evosea</taxon>
        <taxon>Variosea</taxon>
        <taxon>Cavosteliida</taxon>
        <taxon>Cavosteliaceae</taxon>
        <taxon>Planoprotostelium</taxon>
    </lineage>
</organism>
<dbReference type="InParanoid" id="A0A2P6NKU7"/>
<comment type="subcellular location">
    <subcellularLocation>
        <location evidence="1">Membrane</location>
        <topology evidence="1">Single-pass membrane protein</topology>
    </subcellularLocation>
</comment>
<dbReference type="Gene3D" id="3.20.20.80">
    <property type="entry name" value="Glycosidases"/>
    <property type="match status" value="1"/>
</dbReference>
<dbReference type="InterPro" id="IPR051836">
    <property type="entry name" value="Kremen_rcpt"/>
</dbReference>
<dbReference type="GO" id="GO:0005886">
    <property type="term" value="C:plasma membrane"/>
    <property type="evidence" value="ECO:0007669"/>
    <property type="project" value="TreeGrafter"/>
</dbReference>
<protein>
    <recommendedName>
        <fullName evidence="8">WSC domain-containing protein</fullName>
    </recommendedName>
</protein>
<feature type="region of interest" description="Disordered" evidence="7">
    <location>
        <begin position="282"/>
        <end position="322"/>
    </location>
</feature>
<evidence type="ECO:0000256" key="5">
    <source>
        <dbReference type="ARBA" id="ARBA00023136"/>
    </source>
</evidence>
<feature type="compositionally biased region" description="Low complexity" evidence="7">
    <location>
        <begin position="289"/>
        <end position="316"/>
    </location>
</feature>
<keyword evidence="6" id="KW-0325">Glycoprotein</keyword>
<name>A0A2P6NKU7_9EUKA</name>
<evidence type="ECO:0000256" key="1">
    <source>
        <dbReference type="ARBA" id="ARBA00004167"/>
    </source>
</evidence>
<evidence type="ECO:0000256" key="4">
    <source>
        <dbReference type="ARBA" id="ARBA00022989"/>
    </source>
</evidence>
<comment type="caution">
    <text evidence="9">The sequence shown here is derived from an EMBL/GenBank/DDBJ whole genome shotgun (WGS) entry which is preliminary data.</text>
</comment>
<evidence type="ECO:0000256" key="6">
    <source>
        <dbReference type="ARBA" id="ARBA00023180"/>
    </source>
</evidence>
<reference evidence="9 10" key="1">
    <citation type="journal article" date="2018" name="Genome Biol. Evol.">
        <title>Multiple Roots of Fruiting Body Formation in Amoebozoa.</title>
        <authorList>
            <person name="Hillmann F."/>
            <person name="Forbes G."/>
            <person name="Novohradska S."/>
            <person name="Ferling I."/>
            <person name="Riege K."/>
            <person name="Groth M."/>
            <person name="Westermann M."/>
            <person name="Marz M."/>
            <person name="Spaller T."/>
            <person name="Winckler T."/>
            <person name="Schaap P."/>
            <person name="Glockner G."/>
        </authorList>
    </citation>
    <scope>NUCLEOTIDE SEQUENCE [LARGE SCALE GENOMIC DNA]</scope>
    <source>
        <strain evidence="9 10">Jena</strain>
    </source>
</reference>
<dbReference type="InterPro" id="IPR002889">
    <property type="entry name" value="WSC_carb-bd"/>
</dbReference>
<dbReference type="AlphaFoldDB" id="A0A2P6NKU7"/>
<dbReference type="Pfam" id="PF01822">
    <property type="entry name" value="WSC"/>
    <property type="match status" value="1"/>
</dbReference>
<dbReference type="Gene3D" id="2.60.40.10">
    <property type="entry name" value="Immunoglobulins"/>
    <property type="match status" value="1"/>
</dbReference>
<evidence type="ECO:0000256" key="7">
    <source>
        <dbReference type="SAM" id="MobiDB-lite"/>
    </source>
</evidence>
<keyword evidence="3" id="KW-0732">Signal</keyword>
<keyword evidence="10" id="KW-1185">Reference proteome</keyword>
<accession>A0A2P6NKU7</accession>
<gene>
    <name evidence="9" type="ORF">PROFUN_09268</name>
</gene>
<dbReference type="PROSITE" id="PS51212">
    <property type="entry name" value="WSC"/>
    <property type="match status" value="1"/>
</dbReference>
<dbReference type="PANTHER" id="PTHR24269">
    <property type="entry name" value="KREMEN PROTEIN"/>
    <property type="match status" value="1"/>
</dbReference>
<evidence type="ECO:0000256" key="2">
    <source>
        <dbReference type="ARBA" id="ARBA00022692"/>
    </source>
</evidence>
<evidence type="ECO:0000259" key="8">
    <source>
        <dbReference type="PROSITE" id="PS51212"/>
    </source>
</evidence>
<dbReference type="CDD" id="cd11577">
    <property type="entry name" value="GH71"/>
    <property type="match status" value="1"/>
</dbReference>
<dbReference type="Proteomes" id="UP000241769">
    <property type="component" value="Unassembled WGS sequence"/>
</dbReference>